<dbReference type="OrthoDB" id="3197409at2759"/>
<name>D6RL47_COPC7</name>
<dbReference type="RefSeq" id="XP_002911542.1">
    <property type="nucleotide sequence ID" value="XM_002911496.1"/>
</dbReference>
<dbReference type="VEuPathDB" id="FungiDB:CC1G_14074"/>
<comment type="caution">
    <text evidence="1">The sequence shown here is derived from an EMBL/GenBank/DDBJ whole genome shotgun (WGS) entry which is preliminary data.</text>
</comment>
<dbReference type="EMBL" id="AACS02000003">
    <property type="protein sequence ID" value="EFI28048.1"/>
    <property type="molecule type" value="Genomic_DNA"/>
</dbReference>
<dbReference type="InParanoid" id="D6RL47"/>
<dbReference type="GeneID" id="9379033"/>
<sequence>MARFATLTFLLVFFLSISCLKYSNLLRLVRSLTPFTLLEPMSRPPPESKAWVKERLEFLYTQPGQADVEGYSKHFEKSFQPTAKVTLNGEAMTLDDFKEQLQASQVATTNVKIVWQDLAGRWEGDKIVIEGSFEVTRTMKFRVRVGPAQNVQLNSFTAHLLPVEKDEFAISKFDLRMENRSKPIQLQGIQDG</sequence>
<organism evidence="1 2">
    <name type="scientific">Coprinopsis cinerea (strain Okayama-7 / 130 / ATCC MYA-4618 / FGSC 9003)</name>
    <name type="common">Inky cap fungus</name>
    <name type="synonym">Hormographiella aspergillata</name>
    <dbReference type="NCBI Taxonomy" id="240176"/>
    <lineage>
        <taxon>Eukaryota</taxon>
        <taxon>Fungi</taxon>
        <taxon>Dikarya</taxon>
        <taxon>Basidiomycota</taxon>
        <taxon>Agaricomycotina</taxon>
        <taxon>Agaricomycetes</taxon>
        <taxon>Agaricomycetidae</taxon>
        <taxon>Agaricales</taxon>
        <taxon>Agaricineae</taxon>
        <taxon>Psathyrellaceae</taxon>
        <taxon>Coprinopsis</taxon>
    </lineage>
</organism>
<gene>
    <name evidence="1" type="ORF">CC1G_14074</name>
</gene>
<dbReference type="Proteomes" id="UP000001861">
    <property type="component" value="Unassembled WGS sequence"/>
</dbReference>
<dbReference type="HOGENOM" id="CLU_1415088_0_0_1"/>
<dbReference type="KEGG" id="cci:CC1G_14074"/>
<evidence type="ECO:0000313" key="1">
    <source>
        <dbReference type="EMBL" id="EFI28048.1"/>
    </source>
</evidence>
<dbReference type="OMA" id="VTHNHAS"/>
<dbReference type="PROSITE" id="PS51257">
    <property type="entry name" value="PROKAR_LIPOPROTEIN"/>
    <property type="match status" value="1"/>
</dbReference>
<keyword evidence="2" id="KW-1185">Reference proteome</keyword>
<accession>D6RL47</accession>
<reference evidence="1 2" key="1">
    <citation type="journal article" date="2010" name="Proc. Natl. Acad. Sci. U.S.A.">
        <title>Insights into evolution of multicellular fungi from the assembled chromosomes of the mushroom Coprinopsis cinerea (Coprinus cinereus).</title>
        <authorList>
            <person name="Stajich J.E."/>
            <person name="Wilke S.K."/>
            <person name="Ahren D."/>
            <person name="Au C.H."/>
            <person name="Birren B.W."/>
            <person name="Borodovsky M."/>
            <person name="Burns C."/>
            <person name="Canback B."/>
            <person name="Casselton L.A."/>
            <person name="Cheng C.K."/>
            <person name="Deng J."/>
            <person name="Dietrich F.S."/>
            <person name="Fargo D.C."/>
            <person name="Farman M.L."/>
            <person name="Gathman A.C."/>
            <person name="Goldberg J."/>
            <person name="Guigo R."/>
            <person name="Hoegger P.J."/>
            <person name="Hooker J.B."/>
            <person name="Huggins A."/>
            <person name="James T.Y."/>
            <person name="Kamada T."/>
            <person name="Kilaru S."/>
            <person name="Kodira C."/>
            <person name="Kues U."/>
            <person name="Kupfer D."/>
            <person name="Kwan H.S."/>
            <person name="Lomsadze A."/>
            <person name="Li W."/>
            <person name="Lilly W.W."/>
            <person name="Ma L.J."/>
            <person name="Mackey A.J."/>
            <person name="Manning G."/>
            <person name="Martin F."/>
            <person name="Muraguchi H."/>
            <person name="Natvig D.O."/>
            <person name="Palmerini H."/>
            <person name="Ramesh M.A."/>
            <person name="Rehmeyer C.J."/>
            <person name="Roe B.A."/>
            <person name="Shenoy N."/>
            <person name="Stanke M."/>
            <person name="Ter-Hovhannisyan V."/>
            <person name="Tunlid A."/>
            <person name="Velagapudi R."/>
            <person name="Vision T.J."/>
            <person name="Zeng Q."/>
            <person name="Zolan M.E."/>
            <person name="Pukkila P.J."/>
        </authorList>
    </citation>
    <scope>NUCLEOTIDE SEQUENCE [LARGE SCALE GENOMIC DNA]</scope>
    <source>
        <strain evidence="2">Okayama-7 / 130 / ATCC MYA-4618 / FGSC 9003</strain>
    </source>
</reference>
<proteinExistence type="predicted"/>
<evidence type="ECO:0000313" key="2">
    <source>
        <dbReference type="Proteomes" id="UP000001861"/>
    </source>
</evidence>
<dbReference type="eggNOG" id="ENOG502T0GU">
    <property type="taxonomic scope" value="Eukaryota"/>
</dbReference>
<evidence type="ECO:0008006" key="3">
    <source>
        <dbReference type="Google" id="ProtNLM"/>
    </source>
</evidence>
<dbReference type="AlphaFoldDB" id="D6RL47"/>
<protein>
    <recommendedName>
        <fullName evidence="3">SnoaL-like domain-containing protein</fullName>
    </recommendedName>
</protein>